<dbReference type="InterPro" id="IPR017930">
    <property type="entry name" value="Myb_dom"/>
</dbReference>
<dbReference type="Proteomes" id="UP000243459">
    <property type="component" value="Chromosome 6"/>
</dbReference>
<dbReference type="Pfam" id="PF00249">
    <property type="entry name" value="Myb_DNA-binding"/>
    <property type="match status" value="1"/>
</dbReference>
<protein>
    <recommendedName>
        <fullName evidence="6">HTH myb-type domain-containing protein</fullName>
    </recommendedName>
</protein>
<accession>A0A5P1EJP3</accession>
<dbReference type="EMBL" id="CM007386">
    <property type="protein sequence ID" value="ONK65994.1"/>
    <property type="molecule type" value="Genomic_DNA"/>
</dbReference>
<reference evidence="8" key="1">
    <citation type="journal article" date="2017" name="Nat. Commun.">
        <title>The asparagus genome sheds light on the origin and evolution of a young Y chromosome.</title>
        <authorList>
            <person name="Harkess A."/>
            <person name="Zhou J."/>
            <person name="Xu C."/>
            <person name="Bowers J.E."/>
            <person name="Van der Hulst R."/>
            <person name="Ayyampalayam S."/>
            <person name="Mercati F."/>
            <person name="Riccardi P."/>
            <person name="McKain M.R."/>
            <person name="Kakrana A."/>
            <person name="Tang H."/>
            <person name="Ray J."/>
            <person name="Groenendijk J."/>
            <person name="Arikit S."/>
            <person name="Mathioni S.M."/>
            <person name="Nakano M."/>
            <person name="Shan H."/>
            <person name="Telgmann-Rauber A."/>
            <person name="Kanno A."/>
            <person name="Yue Z."/>
            <person name="Chen H."/>
            <person name="Li W."/>
            <person name="Chen Y."/>
            <person name="Xu X."/>
            <person name="Zhang Y."/>
            <person name="Luo S."/>
            <person name="Chen H."/>
            <person name="Gao J."/>
            <person name="Mao Z."/>
            <person name="Pires J.C."/>
            <person name="Luo M."/>
            <person name="Kudrna D."/>
            <person name="Wing R.A."/>
            <person name="Meyers B.C."/>
            <person name="Yi K."/>
            <person name="Kong H."/>
            <person name="Lavrijsen P."/>
            <person name="Sunseri F."/>
            <person name="Falavigna A."/>
            <person name="Ye Y."/>
            <person name="Leebens-Mack J.H."/>
            <person name="Chen G."/>
        </authorList>
    </citation>
    <scope>NUCLEOTIDE SEQUENCE [LARGE SCALE GENOMIC DNA]</scope>
    <source>
        <strain evidence="8">cv. DH0086</strain>
    </source>
</reference>
<feature type="region of interest" description="Disordered" evidence="5">
    <location>
        <begin position="218"/>
        <end position="239"/>
    </location>
</feature>
<dbReference type="InterPro" id="IPR009057">
    <property type="entry name" value="Homeodomain-like_sf"/>
</dbReference>
<dbReference type="PROSITE" id="PS51294">
    <property type="entry name" value="HTH_MYB"/>
    <property type="match status" value="1"/>
</dbReference>
<feature type="compositionally biased region" description="Basic and acidic residues" evidence="5">
    <location>
        <begin position="218"/>
        <end position="237"/>
    </location>
</feature>
<dbReference type="Gene3D" id="1.10.10.60">
    <property type="entry name" value="Homeodomain-like"/>
    <property type="match status" value="1"/>
</dbReference>
<keyword evidence="1" id="KW-0805">Transcription regulation</keyword>
<dbReference type="GO" id="GO:0003677">
    <property type="term" value="F:DNA binding"/>
    <property type="evidence" value="ECO:0007669"/>
    <property type="project" value="UniProtKB-KW"/>
</dbReference>
<keyword evidence="3" id="KW-0804">Transcription</keyword>
<dbReference type="PANTHER" id="PTHR31499:SF11">
    <property type="entry name" value="MYB FAMILY TRANSCRIPTION FACTOR PHL8"/>
    <property type="match status" value="1"/>
</dbReference>
<evidence type="ECO:0000256" key="1">
    <source>
        <dbReference type="ARBA" id="ARBA00023015"/>
    </source>
</evidence>
<organism evidence="7 8">
    <name type="scientific">Asparagus officinalis</name>
    <name type="common">Garden asparagus</name>
    <dbReference type="NCBI Taxonomy" id="4686"/>
    <lineage>
        <taxon>Eukaryota</taxon>
        <taxon>Viridiplantae</taxon>
        <taxon>Streptophyta</taxon>
        <taxon>Embryophyta</taxon>
        <taxon>Tracheophyta</taxon>
        <taxon>Spermatophyta</taxon>
        <taxon>Magnoliopsida</taxon>
        <taxon>Liliopsida</taxon>
        <taxon>Asparagales</taxon>
        <taxon>Asparagaceae</taxon>
        <taxon>Asparagoideae</taxon>
        <taxon>Asparagus</taxon>
    </lineage>
</organism>
<dbReference type="InterPro" id="IPR006447">
    <property type="entry name" value="Myb_dom_plants"/>
</dbReference>
<keyword evidence="2" id="KW-0238">DNA-binding</keyword>
<evidence type="ECO:0000256" key="4">
    <source>
        <dbReference type="ARBA" id="ARBA00023242"/>
    </source>
</evidence>
<feature type="domain" description="HTH myb-type" evidence="6">
    <location>
        <begin position="150"/>
        <end position="210"/>
    </location>
</feature>
<keyword evidence="4" id="KW-0539">Nucleus</keyword>
<evidence type="ECO:0000256" key="5">
    <source>
        <dbReference type="SAM" id="MobiDB-lite"/>
    </source>
</evidence>
<dbReference type="FunFam" id="1.10.10.60:FF:000002">
    <property type="entry name" value="Myb family transcription factor"/>
    <property type="match status" value="1"/>
</dbReference>
<dbReference type="NCBIfam" id="TIGR01557">
    <property type="entry name" value="myb_SHAQKYF"/>
    <property type="match status" value="1"/>
</dbReference>
<evidence type="ECO:0000313" key="8">
    <source>
        <dbReference type="Proteomes" id="UP000243459"/>
    </source>
</evidence>
<dbReference type="InterPro" id="IPR046955">
    <property type="entry name" value="PHR1-like"/>
</dbReference>
<dbReference type="PANTHER" id="PTHR31499">
    <property type="entry name" value="MYB FAMILY TRANSCRIPTION FACTOR PHL11"/>
    <property type="match status" value="1"/>
</dbReference>
<dbReference type="InterPro" id="IPR001005">
    <property type="entry name" value="SANT/Myb"/>
</dbReference>
<dbReference type="Gramene" id="ONK65994">
    <property type="protein sequence ID" value="ONK65994"/>
    <property type="gene ID" value="A4U43_C06F3090"/>
</dbReference>
<sequence length="337" mass="38662">MNMSCYNGRTLDDITDNLSLLYNANDSNFQSTCSANLADVIPSQSSMFPINMQEQYPSTGDIHNQEPTSKNFESILLNDDTSYKLDESFDSDVVMDALLSDTVNQSSETHYMNVEINEANLEAEKFLSPFELSKIHTFSQKELPNIRRVEVAKPRMRWTPELHERFVQAINQLGGPDRTTPRSILIKMGIDGITVDHVKSHLQKYRLAKYQPEAKQDKRVSCLEGKKRNSNEKDNKVSKLSSEELGMLQTQWQLQKTLHDQLKITRELHLQTKENARRFQEFVENQSKLQEAFMQATQSLSSTYTSVDDGLLNHNHTDESCFVESNGLRLAKKARFN</sequence>
<evidence type="ECO:0000256" key="2">
    <source>
        <dbReference type="ARBA" id="ARBA00023125"/>
    </source>
</evidence>
<keyword evidence="8" id="KW-1185">Reference proteome</keyword>
<dbReference type="GO" id="GO:0003700">
    <property type="term" value="F:DNA-binding transcription factor activity"/>
    <property type="evidence" value="ECO:0007669"/>
    <property type="project" value="InterPro"/>
</dbReference>
<name>A0A5P1EJP3_ASPOF</name>
<dbReference type="AlphaFoldDB" id="A0A5P1EJP3"/>
<gene>
    <name evidence="7" type="ORF">A4U43_C06F3090</name>
</gene>
<evidence type="ECO:0000259" key="6">
    <source>
        <dbReference type="PROSITE" id="PS51294"/>
    </source>
</evidence>
<evidence type="ECO:0000256" key="3">
    <source>
        <dbReference type="ARBA" id="ARBA00023163"/>
    </source>
</evidence>
<evidence type="ECO:0000313" key="7">
    <source>
        <dbReference type="EMBL" id="ONK65994.1"/>
    </source>
</evidence>
<proteinExistence type="predicted"/>
<dbReference type="SUPFAM" id="SSF46689">
    <property type="entry name" value="Homeodomain-like"/>
    <property type="match status" value="1"/>
</dbReference>